<dbReference type="EMBL" id="SPHZ02000002">
    <property type="protein sequence ID" value="KAF0928788.1"/>
    <property type="molecule type" value="Genomic_DNA"/>
</dbReference>
<comment type="caution">
    <text evidence="2">The sequence shown here is derived from an EMBL/GenBank/DDBJ whole genome shotgun (WGS) entry which is preliminary data.</text>
</comment>
<keyword evidence="1" id="KW-1133">Transmembrane helix</keyword>
<reference evidence="2 3" key="1">
    <citation type="submission" date="2019-11" db="EMBL/GenBank/DDBJ databases">
        <title>Whole genome sequence of Oryza granulata.</title>
        <authorList>
            <person name="Li W."/>
        </authorList>
    </citation>
    <scope>NUCLEOTIDE SEQUENCE [LARGE SCALE GENOMIC DNA]</scope>
    <source>
        <strain evidence="3">cv. Menghai</strain>
        <tissue evidence="2">Leaf</tissue>
    </source>
</reference>
<gene>
    <name evidence="2" type="ORF">E2562_010664</name>
</gene>
<keyword evidence="1" id="KW-0812">Transmembrane</keyword>
<dbReference type="AlphaFoldDB" id="A0A6G1EVU9"/>
<proteinExistence type="predicted"/>
<evidence type="ECO:0000256" key="1">
    <source>
        <dbReference type="SAM" id="Phobius"/>
    </source>
</evidence>
<name>A0A6G1EVU9_9ORYZ</name>
<keyword evidence="1" id="KW-0472">Membrane</keyword>
<dbReference type="Proteomes" id="UP000479710">
    <property type="component" value="Unassembled WGS sequence"/>
</dbReference>
<sequence>MTKTSGLVVVGAGVCGLVELQLAAAGWTKIAAVAVMCAVLAAASVTSATRCPSRSTPSWEAATIITGGDGDVGVVFCHFSDLHTKAQDFLLSE</sequence>
<evidence type="ECO:0000313" key="3">
    <source>
        <dbReference type="Proteomes" id="UP000479710"/>
    </source>
</evidence>
<accession>A0A6G1EVU9</accession>
<evidence type="ECO:0000313" key="2">
    <source>
        <dbReference type="EMBL" id="KAF0928788.1"/>
    </source>
</evidence>
<protein>
    <submittedName>
        <fullName evidence="2">Uncharacterized protein</fullName>
    </submittedName>
</protein>
<organism evidence="2 3">
    <name type="scientific">Oryza meyeriana var. granulata</name>
    <dbReference type="NCBI Taxonomy" id="110450"/>
    <lineage>
        <taxon>Eukaryota</taxon>
        <taxon>Viridiplantae</taxon>
        <taxon>Streptophyta</taxon>
        <taxon>Embryophyta</taxon>
        <taxon>Tracheophyta</taxon>
        <taxon>Spermatophyta</taxon>
        <taxon>Magnoliopsida</taxon>
        <taxon>Liliopsida</taxon>
        <taxon>Poales</taxon>
        <taxon>Poaceae</taxon>
        <taxon>BOP clade</taxon>
        <taxon>Oryzoideae</taxon>
        <taxon>Oryzeae</taxon>
        <taxon>Oryzinae</taxon>
        <taxon>Oryza</taxon>
        <taxon>Oryza meyeriana</taxon>
    </lineage>
</organism>
<feature type="transmembrane region" description="Helical" evidence="1">
    <location>
        <begin position="30"/>
        <end position="49"/>
    </location>
</feature>
<keyword evidence="3" id="KW-1185">Reference proteome</keyword>